<dbReference type="InterPro" id="IPR050347">
    <property type="entry name" value="Bact_Beta-galactosidase"/>
</dbReference>
<comment type="catalytic activity">
    <reaction evidence="1">
        <text>Hydrolysis of terminal non-reducing beta-D-galactose residues in beta-D-galactosides.</text>
        <dbReference type="EC" id="3.2.1.23"/>
    </reaction>
</comment>
<dbReference type="GO" id="GO:0005990">
    <property type="term" value="P:lactose catabolic process"/>
    <property type="evidence" value="ECO:0007669"/>
    <property type="project" value="TreeGrafter"/>
</dbReference>
<dbReference type="InterPro" id="IPR014718">
    <property type="entry name" value="GH-type_carb-bd"/>
</dbReference>
<evidence type="ECO:0000256" key="1">
    <source>
        <dbReference type="ARBA" id="ARBA00001412"/>
    </source>
</evidence>
<organism evidence="9 10">
    <name type="scientific">Chitinophaga pinensis</name>
    <dbReference type="NCBI Taxonomy" id="79329"/>
    <lineage>
        <taxon>Bacteria</taxon>
        <taxon>Pseudomonadati</taxon>
        <taxon>Bacteroidota</taxon>
        <taxon>Chitinophagia</taxon>
        <taxon>Chitinophagales</taxon>
        <taxon>Chitinophagaceae</taxon>
        <taxon>Chitinophaga</taxon>
    </lineage>
</organism>
<dbReference type="GO" id="GO:0004565">
    <property type="term" value="F:beta-galactosidase activity"/>
    <property type="evidence" value="ECO:0007669"/>
    <property type="project" value="UniProtKB-EC"/>
</dbReference>
<dbReference type="PANTHER" id="PTHR46323">
    <property type="entry name" value="BETA-GALACTOSIDASE"/>
    <property type="match status" value="1"/>
</dbReference>
<dbReference type="SUPFAM" id="SSF74650">
    <property type="entry name" value="Galactose mutarotase-like"/>
    <property type="match status" value="1"/>
</dbReference>
<dbReference type="PANTHER" id="PTHR46323:SF2">
    <property type="entry name" value="BETA-GALACTOSIDASE"/>
    <property type="match status" value="1"/>
</dbReference>
<dbReference type="GO" id="GO:0009341">
    <property type="term" value="C:beta-galactosidase complex"/>
    <property type="evidence" value="ECO:0007669"/>
    <property type="project" value="InterPro"/>
</dbReference>
<evidence type="ECO:0000256" key="3">
    <source>
        <dbReference type="ARBA" id="ARBA00011245"/>
    </source>
</evidence>
<comment type="cofactor">
    <cofactor evidence="2">
        <name>Ca(2+)</name>
        <dbReference type="ChEBI" id="CHEBI:29108"/>
    </cofactor>
</comment>
<comment type="caution">
    <text evidence="9">The sequence shown here is derived from an EMBL/GenBank/DDBJ whole genome shotgun (WGS) entry which is preliminary data.</text>
</comment>
<protein>
    <recommendedName>
        <fullName evidence="4">beta-galactosidase</fullName>
        <ecNumber evidence="4">3.2.1.23</ecNumber>
    </recommendedName>
</protein>
<proteinExistence type="predicted"/>
<keyword evidence="6" id="KW-0106">Calcium</keyword>
<gene>
    <name evidence="9" type="ORF">FEF09_29925</name>
</gene>
<keyword evidence="7" id="KW-0326">Glycosidase</keyword>
<dbReference type="AlphaFoldDB" id="A0A5C6LKC1"/>
<evidence type="ECO:0000256" key="6">
    <source>
        <dbReference type="ARBA" id="ARBA00022837"/>
    </source>
</evidence>
<dbReference type="Gene3D" id="2.70.98.10">
    <property type="match status" value="1"/>
</dbReference>
<reference evidence="9 10" key="1">
    <citation type="submission" date="2019-08" db="EMBL/GenBank/DDBJ databases">
        <title>Whole genome sequencing of chitin degrading bacteria Chitinophaga pinensis YS16.</title>
        <authorList>
            <person name="Singh R.P."/>
            <person name="Manchanda G."/>
            <person name="Maurya I.K."/>
            <person name="Joshi N.K."/>
            <person name="Srivastava A.K."/>
        </authorList>
    </citation>
    <scope>NUCLEOTIDE SEQUENCE [LARGE SCALE GENOMIC DNA]</scope>
    <source>
        <strain evidence="9 10">YS-16</strain>
    </source>
</reference>
<accession>A0A5C6LKC1</accession>
<evidence type="ECO:0000313" key="10">
    <source>
        <dbReference type="Proteomes" id="UP000318815"/>
    </source>
</evidence>
<name>A0A5C6LKC1_9BACT</name>
<dbReference type="EC" id="3.2.1.23" evidence="4"/>
<dbReference type="SMART" id="SM01038">
    <property type="entry name" value="Bgal_small_N"/>
    <property type="match status" value="1"/>
</dbReference>
<comment type="subunit">
    <text evidence="3">Monomer.</text>
</comment>
<evidence type="ECO:0000256" key="7">
    <source>
        <dbReference type="ARBA" id="ARBA00023295"/>
    </source>
</evidence>
<evidence type="ECO:0000313" key="9">
    <source>
        <dbReference type="EMBL" id="TWV89600.1"/>
    </source>
</evidence>
<dbReference type="Proteomes" id="UP000318815">
    <property type="component" value="Unassembled WGS sequence"/>
</dbReference>
<keyword evidence="5" id="KW-0378">Hydrolase</keyword>
<dbReference type="OrthoDB" id="9801077at2"/>
<keyword evidence="10" id="KW-1185">Reference proteome</keyword>
<feature type="domain" description="Beta galactosidase small chain/" evidence="8">
    <location>
        <begin position="1"/>
        <end position="120"/>
    </location>
</feature>
<dbReference type="Pfam" id="PF02929">
    <property type="entry name" value="Bgal_small_N"/>
    <property type="match status" value="1"/>
</dbReference>
<dbReference type="InterPro" id="IPR011013">
    <property type="entry name" value="Gal_mutarotase_sf_dom"/>
</dbReference>
<dbReference type="GO" id="GO:0030246">
    <property type="term" value="F:carbohydrate binding"/>
    <property type="evidence" value="ECO:0007669"/>
    <property type="project" value="InterPro"/>
</dbReference>
<dbReference type="InterPro" id="IPR004199">
    <property type="entry name" value="B-gal_small/dom_5"/>
</dbReference>
<dbReference type="EMBL" id="VOHS01000088">
    <property type="protein sequence ID" value="TWV89600.1"/>
    <property type="molecule type" value="Genomic_DNA"/>
</dbReference>
<evidence type="ECO:0000256" key="4">
    <source>
        <dbReference type="ARBA" id="ARBA00012756"/>
    </source>
</evidence>
<evidence type="ECO:0000256" key="2">
    <source>
        <dbReference type="ARBA" id="ARBA00001913"/>
    </source>
</evidence>
<sequence length="120" mass="13326">MNNVTSSDSTLVLARMGVRMLLNPALDQFSYYGRGPLENYSDRKSGFQLGIYNSTVAQQLTPYEKPMEAGNHEDVRWAALGAGKGKVLRVSNVGEPMQIAALPYTDEEMEPIAYKIDLPR</sequence>
<evidence type="ECO:0000259" key="8">
    <source>
        <dbReference type="SMART" id="SM01038"/>
    </source>
</evidence>
<dbReference type="RefSeq" id="WP_146308536.1">
    <property type="nucleotide sequence ID" value="NZ_VOHS01000088.1"/>
</dbReference>
<evidence type="ECO:0000256" key="5">
    <source>
        <dbReference type="ARBA" id="ARBA00022801"/>
    </source>
</evidence>